<evidence type="ECO:0000259" key="1">
    <source>
        <dbReference type="Pfam" id="PF01814"/>
    </source>
</evidence>
<dbReference type="InterPro" id="IPR012312">
    <property type="entry name" value="Hemerythrin-like"/>
</dbReference>
<comment type="caution">
    <text evidence="2">The sequence shown here is derived from an EMBL/GenBank/DDBJ whole genome shotgun (WGS) entry which is preliminary data.</text>
</comment>
<sequence length="188" mass="21204">MPETEADTDLIDVIIQDHRRFQAVFAELEDPTGDDAVRKDLADHVIAEIVRHGVAEEQFVYPAARSVLPDGDEIVEHEIEEHAEAEKVMKELEGLGPEDPRFEELLAAMIEDVRHHLDEEERHLLPRLREACDEEELQDLGFKVLAAKEFAPTRPHPHAPDTPPGNLILGPGIGFIDKIRDALSHRDV</sequence>
<dbReference type="Gene3D" id="1.20.120.520">
    <property type="entry name" value="nmb1532 protein domain like"/>
    <property type="match status" value="1"/>
</dbReference>
<accession>A0ABT7YIM1</accession>
<name>A0ABT7YIM1_9ACTN</name>
<proteinExistence type="predicted"/>
<protein>
    <submittedName>
        <fullName evidence="2">Hemerythrin domain-containing protein</fullName>
    </submittedName>
</protein>
<dbReference type="Pfam" id="PF01814">
    <property type="entry name" value="Hemerythrin"/>
    <property type="match status" value="1"/>
</dbReference>
<evidence type="ECO:0000313" key="2">
    <source>
        <dbReference type="EMBL" id="MDN3238482.1"/>
    </source>
</evidence>
<dbReference type="EMBL" id="JAUEMJ010000001">
    <property type="protein sequence ID" value="MDN3238482.1"/>
    <property type="molecule type" value="Genomic_DNA"/>
</dbReference>
<evidence type="ECO:0000313" key="3">
    <source>
        <dbReference type="Proteomes" id="UP001171902"/>
    </source>
</evidence>
<dbReference type="PANTHER" id="PTHR35585">
    <property type="entry name" value="HHE DOMAIN PROTEIN (AFU_ORTHOLOGUE AFUA_4G00730)"/>
    <property type="match status" value="1"/>
</dbReference>
<feature type="domain" description="Hemerythrin-like" evidence="1">
    <location>
        <begin position="10"/>
        <end position="128"/>
    </location>
</feature>
<organism evidence="2 3">
    <name type="scientific">Glycomyces tritici</name>
    <dbReference type="NCBI Taxonomy" id="2665176"/>
    <lineage>
        <taxon>Bacteria</taxon>
        <taxon>Bacillati</taxon>
        <taxon>Actinomycetota</taxon>
        <taxon>Actinomycetes</taxon>
        <taxon>Glycomycetales</taxon>
        <taxon>Glycomycetaceae</taxon>
        <taxon>Glycomyces</taxon>
    </lineage>
</organism>
<keyword evidence="3" id="KW-1185">Reference proteome</keyword>
<dbReference type="Proteomes" id="UP001171902">
    <property type="component" value="Unassembled WGS sequence"/>
</dbReference>
<dbReference type="RefSeq" id="WP_289954339.1">
    <property type="nucleotide sequence ID" value="NZ_JAUEMJ010000001.1"/>
</dbReference>
<dbReference type="PANTHER" id="PTHR35585:SF1">
    <property type="entry name" value="HHE DOMAIN PROTEIN (AFU_ORTHOLOGUE AFUA_4G00730)"/>
    <property type="match status" value="1"/>
</dbReference>
<gene>
    <name evidence="2" type="ORF">QWI33_01995</name>
</gene>
<reference evidence="2" key="1">
    <citation type="submission" date="2023-06" db="EMBL/GenBank/DDBJ databases">
        <title>Gycomyces niveus sp.nov., a novel actinomycete isolated from soil in Shouguang.</title>
        <authorList>
            <person name="Yang X."/>
            <person name="Zhao J."/>
        </authorList>
    </citation>
    <scope>NUCLEOTIDE SEQUENCE</scope>
    <source>
        <strain evidence="2">NEAU C2</strain>
    </source>
</reference>